<dbReference type="AlphaFoldDB" id="E1YGN6"/>
<dbReference type="EMBL" id="FR695873">
    <property type="protein sequence ID" value="CBX29730.1"/>
    <property type="molecule type" value="Genomic_DNA"/>
</dbReference>
<sequence>MLDPPIAIIDILSKANYKENYIKFFVEKKLQNVNHQFLLK</sequence>
<proteinExistence type="predicted"/>
<gene>
    <name evidence="1" type="ORF">N47_F14250</name>
</gene>
<accession>E1YGN6</accession>
<protein>
    <submittedName>
        <fullName evidence="1">Uncharacterized protein</fullName>
    </submittedName>
</protein>
<name>E1YGN6_9BACT</name>
<evidence type="ECO:0000313" key="1">
    <source>
        <dbReference type="EMBL" id="CBX29730.1"/>
    </source>
</evidence>
<organism evidence="1">
    <name type="scientific">uncultured Desulfobacterium sp</name>
    <dbReference type="NCBI Taxonomy" id="201089"/>
    <lineage>
        <taxon>Bacteria</taxon>
        <taxon>Pseudomonadati</taxon>
        <taxon>Thermodesulfobacteriota</taxon>
        <taxon>Desulfobacteria</taxon>
        <taxon>Desulfobacterales</taxon>
        <taxon>Desulfobacteriaceae</taxon>
        <taxon>Desulfobacterium</taxon>
        <taxon>environmental samples</taxon>
    </lineage>
</organism>
<reference evidence="1" key="1">
    <citation type="journal article" date="2011" name="Environ. Microbiol.">
        <title>Genomic insights into the metabolic potential of the polycyclic aromatic hydrocarbon degrading sulfate-reducing Deltaproteobacterium N47.</title>
        <authorList>
            <person name="Bergmann F."/>
            <person name="Selesi D."/>
            <person name="Weinmaier T."/>
            <person name="Tischler P."/>
            <person name="Rattei T."/>
            <person name="Meckenstock R.U."/>
        </authorList>
    </citation>
    <scope>NUCLEOTIDE SEQUENCE</scope>
</reference>